<dbReference type="GO" id="GO:0046872">
    <property type="term" value="F:metal ion binding"/>
    <property type="evidence" value="ECO:0007669"/>
    <property type="project" value="UniProtKB-KW"/>
</dbReference>
<dbReference type="RefSeq" id="WP_160202125.1">
    <property type="nucleotide sequence ID" value="NZ_QXWK01000016.1"/>
</dbReference>
<dbReference type="AlphaFoldDB" id="A0A845QI69"/>
<evidence type="ECO:0000313" key="4">
    <source>
        <dbReference type="EMBL" id="NBH61842.1"/>
    </source>
</evidence>
<keyword evidence="1" id="KW-0479">Metal-binding</keyword>
<reference evidence="4 5" key="1">
    <citation type="submission" date="2018-08" db="EMBL/GenBank/DDBJ databases">
        <title>Murine metabolic-syndrome-specific gut microbial biobank.</title>
        <authorList>
            <person name="Liu C."/>
        </authorList>
    </citation>
    <scope>NUCLEOTIDE SEQUENCE [LARGE SCALE GENOMIC DNA]</scope>
    <source>
        <strain evidence="4 5">28</strain>
    </source>
</reference>
<dbReference type="SMART" id="SM01007">
    <property type="entry name" value="Aldolase_II"/>
    <property type="match status" value="1"/>
</dbReference>
<dbReference type="GO" id="GO:0005829">
    <property type="term" value="C:cytosol"/>
    <property type="evidence" value="ECO:0007669"/>
    <property type="project" value="TreeGrafter"/>
</dbReference>
<accession>A0A845QI69</accession>
<dbReference type="GO" id="GO:0019323">
    <property type="term" value="P:pentose catabolic process"/>
    <property type="evidence" value="ECO:0007669"/>
    <property type="project" value="TreeGrafter"/>
</dbReference>
<dbReference type="Proteomes" id="UP000446866">
    <property type="component" value="Unassembled WGS sequence"/>
</dbReference>
<dbReference type="GO" id="GO:0016832">
    <property type="term" value="F:aldehyde-lyase activity"/>
    <property type="evidence" value="ECO:0007669"/>
    <property type="project" value="TreeGrafter"/>
</dbReference>
<feature type="domain" description="Class II aldolase/adducin N-terminal" evidence="3">
    <location>
        <begin position="7"/>
        <end position="183"/>
    </location>
</feature>
<comment type="caution">
    <text evidence="4">The sequence shown here is derived from an EMBL/GenBank/DDBJ whole genome shotgun (WGS) entry which is preliminary data.</text>
</comment>
<dbReference type="Pfam" id="PF00596">
    <property type="entry name" value="Aldolase_II"/>
    <property type="match status" value="1"/>
</dbReference>
<organism evidence="4 5">
    <name type="scientific">Anaerotruncus colihominis</name>
    <dbReference type="NCBI Taxonomy" id="169435"/>
    <lineage>
        <taxon>Bacteria</taxon>
        <taxon>Bacillati</taxon>
        <taxon>Bacillota</taxon>
        <taxon>Clostridia</taxon>
        <taxon>Eubacteriales</taxon>
        <taxon>Oscillospiraceae</taxon>
        <taxon>Anaerotruncus</taxon>
    </lineage>
</organism>
<dbReference type="Gene3D" id="3.40.225.10">
    <property type="entry name" value="Class II aldolase/adducin N-terminal domain"/>
    <property type="match status" value="1"/>
</dbReference>
<evidence type="ECO:0000259" key="3">
    <source>
        <dbReference type="SMART" id="SM01007"/>
    </source>
</evidence>
<evidence type="ECO:0000256" key="2">
    <source>
        <dbReference type="ARBA" id="ARBA00023239"/>
    </source>
</evidence>
<gene>
    <name evidence="4" type="ORF">D0435_09280</name>
</gene>
<dbReference type="PANTHER" id="PTHR22789">
    <property type="entry name" value="FUCULOSE PHOSPHATE ALDOLASE"/>
    <property type="match status" value="1"/>
</dbReference>
<evidence type="ECO:0000313" key="5">
    <source>
        <dbReference type="Proteomes" id="UP000446866"/>
    </source>
</evidence>
<dbReference type="SUPFAM" id="SSF53639">
    <property type="entry name" value="AraD/HMP-PK domain-like"/>
    <property type="match status" value="1"/>
</dbReference>
<dbReference type="InterPro" id="IPR036409">
    <property type="entry name" value="Aldolase_II/adducin_N_sf"/>
</dbReference>
<name>A0A845QI69_9FIRM</name>
<keyword evidence="5" id="KW-1185">Reference proteome</keyword>
<sequence length="196" mass="21855">MEHEYRENLVVYGKKLLETGLVQGTYGNLSVRQDERSMLVTPSGLDYAGLQPKDMVKVNLETLVWEGSLRPTSEKGLHGEIYRVRRDVGAVIHTHSKYCAIFAAARKDVPIEDVKVQEIFGKTVKLAAYALPGTEELWTHTLEALGENNGCIMASHGMLCVGKTLKDAFENCCMLEEYCGRYIESRWEAGGLNGII</sequence>
<evidence type="ECO:0000256" key="1">
    <source>
        <dbReference type="ARBA" id="ARBA00022723"/>
    </source>
</evidence>
<dbReference type="InterPro" id="IPR050197">
    <property type="entry name" value="Aldolase_class_II_sugar_metab"/>
</dbReference>
<keyword evidence="2" id="KW-0456">Lyase</keyword>
<proteinExistence type="predicted"/>
<dbReference type="InterPro" id="IPR001303">
    <property type="entry name" value="Aldolase_II/adducin_N"/>
</dbReference>
<dbReference type="PANTHER" id="PTHR22789:SF0">
    <property type="entry name" value="3-OXO-TETRONATE 4-PHOSPHATE DECARBOXYLASE-RELATED"/>
    <property type="match status" value="1"/>
</dbReference>
<dbReference type="EMBL" id="QXWK01000016">
    <property type="protein sequence ID" value="NBH61842.1"/>
    <property type="molecule type" value="Genomic_DNA"/>
</dbReference>
<protein>
    <submittedName>
        <fullName evidence="4">Class II aldolase/adducin family protein</fullName>
    </submittedName>
</protein>